<comment type="catalytic activity">
    <reaction evidence="5">
        <text>D-xylose + NADP(+) = D-xylono-1,5-lactone + NADPH + H(+)</text>
        <dbReference type="Rhea" id="RHEA:22000"/>
        <dbReference type="ChEBI" id="CHEBI:15378"/>
        <dbReference type="ChEBI" id="CHEBI:15867"/>
        <dbReference type="ChEBI" id="CHEBI:53455"/>
        <dbReference type="ChEBI" id="CHEBI:57783"/>
        <dbReference type="ChEBI" id="CHEBI:58349"/>
        <dbReference type="EC" id="1.1.1.179"/>
    </reaction>
</comment>
<dbReference type="GO" id="GO:0047837">
    <property type="term" value="F:D-xylose 1-dehydrogenase (NADP+) activity"/>
    <property type="evidence" value="ECO:0007669"/>
    <property type="project" value="UniProtKB-EC"/>
</dbReference>
<protein>
    <recommendedName>
        <fullName evidence="3">D-xylose 1-dehydrogenase (NADP(+), D-xylono-1,5-lactone-forming)</fullName>
        <ecNumber evidence="3">1.1.1.179</ecNumber>
    </recommendedName>
    <alternativeName>
        <fullName evidence="4">D-xylose-NADP dehydrogenase</fullName>
    </alternativeName>
</protein>
<dbReference type="SUPFAM" id="SSF55347">
    <property type="entry name" value="Glyceraldehyde-3-phosphate dehydrogenase-like, C-terminal domain"/>
    <property type="match status" value="1"/>
</dbReference>
<dbReference type="InParanoid" id="A0A4S2MSI7"/>
<dbReference type="GO" id="GO:0000166">
    <property type="term" value="F:nucleotide binding"/>
    <property type="evidence" value="ECO:0007669"/>
    <property type="project" value="InterPro"/>
</dbReference>
<dbReference type="Pfam" id="PF01408">
    <property type="entry name" value="GFO_IDH_MocA"/>
    <property type="match status" value="1"/>
</dbReference>
<keyword evidence="2" id="KW-0560">Oxidoreductase</keyword>
<dbReference type="SUPFAM" id="SSF51735">
    <property type="entry name" value="NAD(P)-binding Rossmann-fold domains"/>
    <property type="match status" value="1"/>
</dbReference>
<evidence type="ECO:0000256" key="3">
    <source>
        <dbReference type="ARBA" id="ARBA00038984"/>
    </source>
</evidence>
<evidence type="ECO:0000259" key="6">
    <source>
        <dbReference type="Pfam" id="PF01408"/>
    </source>
</evidence>
<reference evidence="7 8" key="1">
    <citation type="submission" date="2019-04" db="EMBL/GenBank/DDBJ databases">
        <title>Comparative genomics and transcriptomics to analyze fruiting body development in filamentous ascomycetes.</title>
        <authorList>
            <consortium name="DOE Joint Genome Institute"/>
            <person name="Lutkenhaus R."/>
            <person name="Traeger S."/>
            <person name="Breuer J."/>
            <person name="Kuo A."/>
            <person name="Lipzen A."/>
            <person name="Pangilinan J."/>
            <person name="Dilworth D."/>
            <person name="Sandor L."/>
            <person name="Poggeler S."/>
            <person name="Barry K."/>
            <person name="Grigoriev I.V."/>
            <person name="Nowrousian M."/>
        </authorList>
    </citation>
    <scope>NUCLEOTIDE SEQUENCE [LARGE SCALE GENOMIC DNA]</scope>
    <source>
        <strain evidence="7 8">CBS 389.68</strain>
    </source>
</reference>
<evidence type="ECO:0000256" key="4">
    <source>
        <dbReference type="ARBA" id="ARBA00042988"/>
    </source>
</evidence>
<comment type="similarity">
    <text evidence="1">Belongs to the Gfo/Idh/MocA family.</text>
</comment>
<feature type="domain" description="Gfo/Idh/MocA-like oxidoreductase N-terminal" evidence="6">
    <location>
        <begin position="43"/>
        <end position="146"/>
    </location>
</feature>
<sequence length="394" mass="44811">MAMALQISSFIHQYFFSTTNPAPKKSDPVRFGILSTALINSAALIYPVQAHPESAVTAIASRELNTAEKYAKSYKIPKAYGGYQKLLDDPEIDAIYISLPNGMHYEWAKKALQAGKHVLLEKPFTANADEARDLVRVAETSGKHLLEAFHWRFHPAARYVESILSTGKYGKILSTRASMTTPTGTIPRGKNIRWSYDLAGGALMDMTYVLSSTRYFTHAQTPDYVVSAHSKNYPHDERVDSGMIAELRFTTPRGSDIKSEIRADMENPYLFHLIPKLWELPDIRIKCEKGEIYFYNFMMPHLYHYITIKDKHTGKTETVKRYVPEDGKPGESWWSTYHYQLQAFVDKVKGREPEHWIDGNDSIAQMECIDAVYEKCGLGRRKGTHEIIASQNTV</sequence>
<dbReference type="Gene3D" id="3.30.360.10">
    <property type="entry name" value="Dihydrodipicolinate Reductase, domain 2"/>
    <property type="match status" value="1"/>
</dbReference>
<dbReference type="Proteomes" id="UP000298138">
    <property type="component" value="Unassembled WGS sequence"/>
</dbReference>
<accession>A0A4S2MSI7</accession>
<dbReference type="PANTHER" id="PTHR22604:SF105">
    <property type="entry name" value="TRANS-1,2-DIHYDROBENZENE-1,2-DIOL DEHYDROGENASE"/>
    <property type="match status" value="1"/>
</dbReference>
<dbReference type="Gene3D" id="3.40.50.720">
    <property type="entry name" value="NAD(P)-binding Rossmann-like Domain"/>
    <property type="match status" value="1"/>
</dbReference>
<dbReference type="InterPro" id="IPR000683">
    <property type="entry name" value="Gfo/Idh/MocA-like_OxRdtase_N"/>
</dbReference>
<evidence type="ECO:0000313" key="8">
    <source>
        <dbReference type="Proteomes" id="UP000298138"/>
    </source>
</evidence>
<dbReference type="InterPro" id="IPR036291">
    <property type="entry name" value="NAD(P)-bd_dom_sf"/>
</dbReference>
<evidence type="ECO:0000256" key="5">
    <source>
        <dbReference type="ARBA" id="ARBA00049233"/>
    </source>
</evidence>
<dbReference type="EC" id="1.1.1.179" evidence="3"/>
<keyword evidence="8" id="KW-1185">Reference proteome</keyword>
<organism evidence="7 8">
    <name type="scientific">Ascodesmis nigricans</name>
    <dbReference type="NCBI Taxonomy" id="341454"/>
    <lineage>
        <taxon>Eukaryota</taxon>
        <taxon>Fungi</taxon>
        <taxon>Dikarya</taxon>
        <taxon>Ascomycota</taxon>
        <taxon>Pezizomycotina</taxon>
        <taxon>Pezizomycetes</taxon>
        <taxon>Pezizales</taxon>
        <taxon>Ascodesmidaceae</taxon>
        <taxon>Ascodesmis</taxon>
    </lineage>
</organism>
<dbReference type="PANTHER" id="PTHR22604">
    <property type="entry name" value="OXIDOREDUCTASES"/>
    <property type="match status" value="1"/>
</dbReference>
<name>A0A4S2MSI7_9PEZI</name>
<gene>
    <name evidence="7" type="ORF">EX30DRAFT_342814</name>
</gene>
<dbReference type="AlphaFoldDB" id="A0A4S2MSI7"/>
<dbReference type="EMBL" id="ML220136">
    <property type="protein sequence ID" value="TGZ78958.1"/>
    <property type="molecule type" value="Genomic_DNA"/>
</dbReference>
<evidence type="ECO:0000313" key="7">
    <source>
        <dbReference type="EMBL" id="TGZ78958.1"/>
    </source>
</evidence>
<evidence type="ECO:0000256" key="2">
    <source>
        <dbReference type="ARBA" id="ARBA00023002"/>
    </source>
</evidence>
<dbReference type="InterPro" id="IPR050984">
    <property type="entry name" value="Gfo/Idh/MocA_domain"/>
</dbReference>
<evidence type="ECO:0000256" key="1">
    <source>
        <dbReference type="ARBA" id="ARBA00010928"/>
    </source>
</evidence>
<dbReference type="OrthoDB" id="6417021at2759"/>
<proteinExistence type="inferred from homology"/>
<dbReference type="STRING" id="341454.A0A4S2MSI7"/>